<dbReference type="InterPro" id="IPR000998">
    <property type="entry name" value="MAM_dom"/>
</dbReference>
<keyword evidence="1 10" id="KW-0645">Protease</keyword>
<feature type="binding site" evidence="10">
    <location>
        <position position="124"/>
    </location>
    <ligand>
        <name>Zn(2+)</name>
        <dbReference type="ChEBI" id="CHEBI:29105"/>
        <note>catalytic</note>
    </ligand>
</feature>
<dbReference type="Pfam" id="PF00090">
    <property type="entry name" value="TSP_1"/>
    <property type="match status" value="1"/>
</dbReference>
<dbReference type="SUPFAM" id="SSF49899">
    <property type="entry name" value="Concanavalin A-like lectins/glucanases"/>
    <property type="match status" value="1"/>
</dbReference>
<dbReference type="GO" id="GO:0006508">
    <property type="term" value="P:proteolysis"/>
    <property type="evidence" value="ECO:0007669"/>
    <property type="project" value="UniProtKB-KW"/>
</dbReference>
<keyword evidence="3" id="KW-0732">Signal</keyword>
<dbReference type="SUPFAM" id="SSF82895">
    <property type="entry name" value="TSP-1 type 1 repeat"/>
    <property type="match status" value="1"/>
</dbReference>
<evidence type="ECO:0000256" key="1">
    <source>
        <dbReference type="ARBA" id="ARBA00022670"/>
    </source>
</evidence>
<dbReference type="GO" id="GO:0016020">
    <property type="term" value="C:membrane"/>
    <property type="evidence" value="ECO:0007669"/>
    <property type="project" value="InterPro"/>
</dbReference>
<dbReference type="InterPro" id="IPR006026">
    <property type="entry name" value="Peptidase_Metallo"/>
</dbReference>
<evidence type="ECO:0000256" key="5">
    <source>
        <dbReference type="ARBA" id="ARBA00022833"/>
    </source>
</evidence>
<dbReference type="PRINTS" id="PR00480">
    <property type="entry name" value="ASTACIN"/>
</dbReference>
<dbReference type="Pfam" id="PF01400">
    <property type="entry name" value="Astacin"/>
    <property type="match status" value="1"/>
</dbReference>
<dbReference type="AlphaFoldDB" id="A0A7D9I0Y2"/>
<evidence type="ECO:0000256" key="11">
    <source>
        <dbReference type="RuleBase" id="RU361183"/>
    </source>
</evidence>
<dbReference type="OrthoDB" id="5974699at2759"/>
<dbReference type="Proteomes" id="UP001152795">
    <property type="component" value="Unassembled WGS sequence"/>
</dbReference>
<evidence type="ECO:0000256" key="10">
    <source>
        <dbReference type="PROSITE-ProRule" id="PRU01211"/>
    </source>
</evidence>
<evidence type="ECO:0000256" key="2">
    <source>
        <dbReference type="ARBA" id="ARBA00022723"/>
    </source>
</evidence>
<comment type="caution">
    <text evidence="10">Lacks conserved residue(s) required for the propagation of feature annotation.</text>
</comment>
<feature type="active site" evidence="10">
    <location>
        <position position="121"/>
    </location>
</feature>
<keyword evidence="4 10" id="KW-0378">Hydrolase</keyword>
<dbReference type="EC" id="3.4.24.-" evidence="11"/>
<evidence type="ECO:0000256" key="4">
    <source>
        <dbReference type="ARBA" id="ARBA00022801"/>
    </source>
</evidence>
<name>A0A7D9I0Y2_PARCT</name>
<proteinExistence type="predicted"/>
<sequence length="592" mass="67612">QGLYKLFEGDVKLREGDLEKRNIEVKRNALRDRSKLWLTRVIPYEISDELSFHKQAILNAFEDFHNHSCLTFVPKTTETHWIKFIKGIGCWSYIGRGYSSPGPQTLSLGSGCYSKGVVIHEILHALGFQHEQSRPDRDRYVEIFWENIIESETHNFNKYSHAYLDVLGVQYDLESVMHYGIQSFSKNNKDTIRAISGANIGQRDGFSKTDIIKLNSLYNCHLRGVGWSAWSGFSPCTKDCKKKRQRYCFSSKLEDCPGVSSHGVETQYSPCSTDDCYAPIDGHWGRWSSWSGCSKNCSMGFRSRTRTCTDPSPLHSGKYCTGIAKEQQDCFVKSTCKPDNCEFTSGSYCHWVRNRNLNYHWQTHKGETKTPATGPNGDHTSGLDYYIYAEASVPATPNDIALLTSKQFPPSQCRCMTWYYSMYGKTMGELSVYIKDDRGSRRKLWSKKGDQGSKWISGEATISNVSSTDYQVEFEAIRGPSYHADIALDDIYFRETPCGAERLGCFNDRYGRALPDLIVNLRDKIDWHDMQKTVRECACTAHEQGYKYFAVQFYGECWGSRDFIAYDKYGASDDCVSGVGKDFTNFVYKFTD</sequence>
<dbReference type="Gene3D" id="2.60.120.200">
    <property type="match status" value="1"/>
</dbReference>
<evidence type="ECO:0000313" key="12">
    <source>
        <dbReference type="EMBL" id="CAB3997629.1"/>
    </source>
</evidence>
<evidence type="ECO:0000256" key="7">
    <source>
        <dbReference type="ARBA" id="ARBA00023145"/>
    </source>
</evidence>
<protein>
    <recommendedName>
        <fullName evidence="11">Metalloendopeptidase</fullName>
        <ecNumber evidence="11">3.4.24.-</ecNumber>
    </recommendedName>
</protein>
<keyword evidence="6 10" id="KW-0482">Metalloprotease</keyword>
<feature type="non-terminal residue" evidence="12">
    <location>
        <position position="1"/>
    </location>
</feature>
<dbReference type="InterPro" id="IPR024079">
    <property type="entry name" value="MetalloPept_cat_dom_sf"/>
</dbReference>
<feature type="binding site" evidence="10">
    <location>
        <position position="120"/>
    </location>
    <ligand>
        <name>Zn(2+)</name>
        <dbReference type="ChEBI" id="CHEBI:29105"/>
        <note>catalytic</note>
    </ligand>
</feature>
<dbReference type="PROSITE" id="PS50092">
    <property type="entry name" value="TSP1"/>
    <property type="match status" value="2"/>
</dbReference>
<dbReference type="SUPFAM" id="SSF55486">
    <property type="entry name" value="Metalloproteases ('zincins'), catalytic domain"/>
    <property type="match status" value="1"/>
</dbReference>
<dbReference type="SMART" id="SM00209">
    <property type="entry name" value="TSP1"/>
    <property type="match status" value="2"/>
</dbReference>
<keyword evidence="8 10" id="KW-1015">Disulfide bond</keyword>
<dbReference type="SMART" id="SM00235">
    <property type="entry name" value="ZnMc"/>
    <property type="match status" value="1"/>
</dbReference>
<feature type="disulfide bond" evidence="10">
    <location>
        <begin position="90"/>
        <end position="112"/>
    </location>
</feature>
<keyword evidence="9" id="KW-0325">Glycoprotein</keyword>
<dbReference type="PROSITE" id="PS50060">
    <property type="entry name" value="MAM_2"/>
    <property type="match status" value="1"/>
</dbReference>
<dbReference type="PANTHER" id="PTHR10127:SF780">
    <property type="entry name" value="METALLOENDOPEPTIDASE"/>
    <property type="match status" value="1"/>
</dbReference>
<dbReference type="PROSITE" id="PS51864">
    <property type="entry name" value="ASTACIN"/>
    <property type="match status" value="1"/>
</dbReference>
<dbReference type="InterPro" id="IPR013320">
    <property type="entry name" value="ConA-like_dom_sf"/>
</dbReference>
<keyword evidence="2 10" id="KW-0479">Metal-binding</keyword>
<evidence type="ECO:0000256" key="3">
    <source>
        <dbReference type="ARBA" id="ARBA00022729"/>
    </source>
</evidence>
<dbReference type="InterPro" id="IPR000884">
    <property type="entry name" value="TSP1_rpt"/>
</dbReference>
<dbReference type="Gene3D" id="2.20.100.10">
    <property type="entry name" value="Thrombospondin type-1 (TSP1) repeat"/>
    <property type="match status" value="1"/>
</dbReference>
<feature type="binding site" evidence="10">
    <location>
        <position position="130"/>
    </location>
    <ligand>
        <name>Zn(2+)</name>
        <dbReference type="ChEBI" id="CHEBI:29105"/>
        <note>catalytic</note>
    </ligand>
</feature>
<keyword evidence="7" id="KW-0865">Zymogen</keyword>
<dbReference type="Pfam" id="PF00629">
    <property type="entry name" value="MAM"/>
    <property type="match status" value="1"/>
</dbReference>
<comment type="cofactor">
    <cofactor evidence="10 11">
        <name>Zn(2+)</name>
        <dbReference type="ChEBI" id="CHEBI:29105"/>
    </cofactor>
    <text evidence="10 11">Binds 1 zinc ion per subunit.</text>
</comment>
<keyword evidence="13" id="KW-1185">Reference proteome</keyword>
<keyword evidence="5 10" id="KW-0862">Zinc</keyword>
<dbReference type="CDD" id="cd06263">
    <property type="entry name" value="MAM"/>
    <property type="match status" value="1"/>
</dbReference>
<dbReference type="PRINTS" id="PR01705">
    <property type="entry name" value="TSP1REPEAT"/>
</dbReference>
<dbReference type="SMART" id="SM00137">
    <property type="entry name" value="MAM"/>
    <property type="match status" value="1"/>
</dbReference>
<reference evidence="12" key="1">
    <citation type="submission" date="2020-04" db="EMBL/GenBank/DDBJ databases">
        <authorList>
            <person name="Alioto T."/>
            <person name="Alioto T."/>
            <person name="Gomez Garrido J."/>
        </authorList>
    </citation>
    <scope>NUCLEOTIDE SEQUENCE</scope>
    <source>
        <strain evidence="12">A484AB</strain>
    </source>
</reference>
<comment type="caution">
    <text evidence="12">The sequence shown here is derived from an EMBL/GenBank/DDBJ whole genome shotgun (WGS) entry which is preliminary data.</text>
</comment>
<dbReference type="InterPro" id="IPR036383">
    <property type="entry name" value="TSP1_rpt_sf"/>
</dbReference>
<evidence type="ECO:0000256" key="6">
    <source>
        <dbReference type="ARBA" id="ARBA00023049"/>
    </source>
</evidence>
<dbReference type="GO" id="GO:0004222">
    <property type="term" value="F:metalloendopeptidase activity"/>
    <property type="evidence" value="ECO:0007669"/>
    <property type="project" value="UniProtKB-UniRule"/>
</dbReference>
<dbReference type="InterPro" id="IPR034035">
    <property type="entry name" value="Astacin-like_dom"/>
</dbReference>
<organism evidence="12 13">
    <name type="scientific">Paramuricea clavata</name>
    <name type="common">Red gorgonian</name>
    <name type="synonym">Violescent sea-whip</name>
    <dbReference type="NCBI Taxonomy" id="317549"/>
    <lineage>
        <taxon>Eukaryota</taxon>
        <taxon>Metazoa</taxon>
        <taxon>Cnidaria</taxon>
        <taxon>Anthozoa</taxon>
        <taxon>Octocorallia</taxon>
        <taxon>Malacalcyonacea</taxon>
        <taxon>Plexauridae</taxon>
        <taxon>Paramuricea</taxon>
    </lineage>
</organism>
<evidence type="ECO:0000313" key="13">
    <source>
        <dbReference type="Proteomes" id="UP001152795"/>
    </source>
</evidence>
<dbReference type="InterPro" id="IPR001506">
    <property type="entry name" value="Peptidase_M12A"/>
</dbReference>
<dbReference type="GO" id="GO:0008270">
    <property type="term" value="F:zinc ion binding"/>
    <property type="evidence" value="ECO:0007669"/>
    <property type="project" value="UniProtKB-UniRule"/>
</dbReference>
<dbReference type="FunFam" id="2.20.100.10:FF:000001">
    <property type="entry name" value="semaphorin-5A isoform X1"/>
    <property type="match status" value="1"/>
</dbReference>
<dbReference type="PANTHER" id="PTHR10127">
    <property type="entry name" value="DISCOIDIN, CUB, EGF, LAMININ , AND ZINC METALLOPROTEASE DOMAIN CONTAINING"/>
    <property type="match status" value="1"/>
</dbReference>
<evidence type="ECO:0000256" key="9">
    <source>
        <dbReference type="ARBA" id="ARBA00023180"/>
    </source>
</evidence>
<accession>A0A7D9I0Y2</accession>
<dbReference type="FunFam" id="3.40.390.10:FF:000015">
    <property type="entry name" value="Meprin A subunit"/>
    <property type="match status" value="1"/>
</dbReference>
<dbReference type="EMBL" id="CACRXK020003149">
    <property type="protein sequence ID" value="CAB3997629.1"/>
    <property type="molecule type" value="Genomic_DNA"/>
</dbReference>
<dbReference type="Gene3D" id="3.40.390.10">
    <property type="entry name" value="Collagenase (Catalytic Domain)"/>
    <property type="match status" value="1"/>
</dbReference>
<dbReference type="CDD" id="cd04280">
    <property type="entry name" value="ZnMc_astacin_like"/>
    <property type="match status" value="1"/>
</dbReference>
<gene>
    <name evidence="12" type="ORF">PACLA_8A061183</name>
</gene>
<evidence type="ECO:0000256" key="8">
    <source>
        <dbReference type="ARBA" id="ARBA00023157"/>
    </source>
</evidence>